<keyword evidence="5" id="KW-1185">Reference proteome</keyword>
<accession>V5X8M9</accession>
<evidence type="ECO:0000313" key="4">
    <source>
        <dbReference type="EMBL" id="AHC24153.1"/>
    </source>
</evidence>
<keyword evidence="3" id="KW-0472">Membrane</keyword>
<gene>
    <name evidence="4" type="ORF">D174_05930</name>
</gene>
<protein>
    <submittedName>
        <fullName evidence="4">Uncharacterized protein</fullName>
    </submittedName>
</protein>
<feature type="transmembrane region" description="Helical" evidence="3">
    <location>
        <begin position="540"/>
        <end position="561"/>
    </location>
</feature>
<sequence length="886" mass="92960">MANPTAHPGTARSLTVLVVPRRRAEDVVSVLADYSAVGLLAPFVWVDADDAGGASTPATMVRNGRAEPVVLQQVLTGERYERIRVTVLVPIDAPAAERVSLSAEQAVEQVARSSSMGAKVGLLRLLLTPGDGTVVAPDPTVILEGWHNLLVAPEDSTAPGLGAVPWGGLPEPLDVARHVAPVVAGVTGLWAGVGQTPFDNLEILPGQTVRAVRAFYRRLDSSEVEEKLRGQLFDPAGRLPLPHGGQIPVMYVSDVPAATQSMARALWTKHRDVLRGPRVATADAGAQAISIWSAVTMFLRFMGAALRSAPGAWWSAVTGSLTSAVASTVQGTVFGGRESAFEVVTGSELADWQTLGRSAESLSSQIGAGQPGQLAHHDLSSLWSDFVNGAFTLADGGRRVDGLNPIQVGSGIGVLANAADVVPGPAENFSAISTSLAAVVQLGTVEGADVIGAATLSERLRGAYSDPAAGVEARTAGTELERWQAHTSRSYAAQVSNILVDFMNRARAEVAQLSDQIQRAATAVSVDEQLRARQQAIGTILKTLTFGTFGVLVVLVAMAGFSAVRWKFALITGGVMLVLYLLVSLALFLFAQRDLFAEMNLRQTQLNQLQTMQANLQAALQDVSRLSTAYGQLLSWCRVLGVMLRAPFGAPPPRRPAAGQLADGVPRCTQLGVADPSGEQADDAIHAIQRRLYALGWLTQPWQEMVGGAAAKLREDPDALFRMPGIGTGSGLDQWSVAVAGGRVRPAGGEALWARVEQMFVEDSAIADMLTGSVLVPTLNRRVSAAEFGAGMVDHRPGAAAPFDPTVFTHAATTAGRTAVAVDQPALVPGGLGYRVSVVQASDGLPPYDFAIFGMSVEQPSGIAAPVTDTDTDTGAQRPPGGDMVF</sequence>
<keyword evidence="3" id="KW-0812">Transmembrane</keyword>
<keyword evidence="3" id="KW-1133">Transmembrane helix</keyword>
<dbReference type="Proteomes" id="UP000018763">
    <property type="component" value="Chromosome"/>
</dbReference>
<dbReference type="EMBL" id="CP006936">
    <property type="protein sequence ID" value="AHC24153.1"/>
    <property type="molecule type" value="Genomic_DNA"/>
</dbReference>
<dbReference type="eggNOG" id="ENOG5031Q91">
    <property type="taxonomic scope" value="Bacteria"/>
</dbReference>
<name>V5X8M9_MYCNE</name>
<organism evidence="4 5">
    <name type="scientific">Mycolicibacterium neoaurum VKM Ac-1815D</name>
    <dbReference type="NCBI Taxonomy" id="700508"/>
    <lineage>
        <taxon>Bacteria</taxon>
        <taxon>Bacillati</taxon>
        <taxon>Actinomycetota</taxon>
        <taxon>Actinomycetes</taxon>
        <taxon>Mycobacteriales</taxon>
        <taxon>Mycobacteriaceae</taxon>
        <taxon>Mycolicibacterium</taxon>
    </lineage>
</organism>
<feature type="coiled-coil region" evidence="1">
    <location>
        <begin position="602"/>
        <end position="629"/>
    </location>
</feature>
<evidence type="ECO:0000256" key="2">
    <source>
        <dbReference type="SAM" id="MobiDB-lite"/>
    </source>
</evidence>
<dbReference type="RefSeq" id="WP_023985297.1">
    <property type="nucleotide sequence ID" value="NC_023036.2"/>
</dbReference>
<reference evidence="4 5" key="1">
    <citation type="journal article" date="2014" name="Genome Announc.">
        <title>Complete Genome Sequence of Sterol-Transforming Mycobacterium neoaurum Strain VKM Ac-1815D.</title>
        <authorList>
            <person name="Shtratnikova V.Y."/>
            <person name="Bragin E.Y."/>
            <person name="Dovbnya D.V."/>
            <person name="Pekov Y.A."/>
            <person name="Schelkunov M.I."/>
            <person name="Strizhov N."/>
            <person name="Ivashina T.V."/>
            <person name="Ashapkin V.V."/>
            <person name="Donova M.V."/>
        </authorList>
    </citation>
    <scope>NUCLEOTIDE SEQUENCE [LARGE SCALE GENOMIC DNA]</scope>
    <source>
        <strain evidence="4 5">VKM Ac-1815D</strain>
    </source>
</reference>
<evidence type="ECO:0000256" key="1">
    <source>
        <dbReference type="SAM" id="Coils"/>
    </source>
</evidence>
<feature type="transmembrane region" description="Helical" evidence="3">
    <location>
        <begin position="568"/>
        <end position="591"/>
    </location>
</feature>
<evidence type="ECO:0000256" key="3">
    <source>
        <dbReference type="SAM" id="Phobius"/>
    </source>
</evidence>
<dbReference type="KEGG" id="mne:D174_05930"/>
<dbReference type="AlphaFoldDB" id="V5X8M9"/>
<dbReference type="GeneID" id="43449041"/>
<keyword evidence="1" id="KW-0175">Coiled coil</keyword>
<feature type="region of interest" description="Disordered" evidence="2">
    <location>
        <begin position="864"/>
        <end position="886"/>
    </location>
</feature>
<evidence type="ECO:0000313" key="5">
    <source>
        <dbReference type="Proteomes" id="UP000018763"/>
    </source>
</evidence>
<proteinExistence type="predicted"/>